<evidence type="ECO:0000256" key="2">
    <source>
        <dbReference type="ARBA" id="ARBA00006108"/>
    </source>
</evidence>
<dbReference type="Gene3D" id="1.20.58.400">
    <property type="entry name" value="t-snare proteins"/>
    <property type="match status" value="1"/>
</dbReference>
<gene>
    <name evidence="12" type="ORF">ACHHYP_03823</name>
</gene>
<evidence type="ECO:0000256" key="1">
    <source>
        <dbReference type="ARBA" id="ARBA00004211"/>
    </source>
</evidence>
<dbReference type="GO" id="GO:0005789">
    <property type="term" value="C:endoplasmic reticulum membrane"/>
    <property type="evidence" value="ECO:0007669"/>
    <property type="project" value="TreeGrafter"/>
</dbReference>
<dbReference type="GO" id="GO:0005794">
    <property type="term" value="C:Golgi apparatus"/>
    <property type="evidence" value="ECO:0007669"/>
    <property type="project" value="TreeGrafter"/>
</dbReference>
<evidence type="ECO:0000259" key="11">
    <source>
        <dbReference type="Pfam" id="PF05008"/>
    </source>
</evidence>
<dbReference type="EMBL" id="JNBR01000466">
    <property type="protein sequence ID" value="OQR92341.1"/>
    <property type="molecule type" value="Genomic_DNA"/>
</dbReference>
<evidence type="ECO:0000256" key="3">
    <source>
        <dbReference type="ARBA" id="ARBA00022448"/>
    </source>
</evidence>
<evidence type="ECO:0000256" key="9">
    <source>
        <dbReference type="SAM" id="Coils"/>
    </source>
</evidence>
<dbReference type="GO" id="GO:0000149">
    <property type="term" value="F:SNARE binding"/>
    <property type="evidence" value="ECO:0007669"/>
    <property type="project" value="TreeGrafter"/>
</dbReference>
<dbReference type="GO" id="GO:0005484">
    <property type="term" value="F:SNAP receptor activity"/>
    <property type="evidence" value="ECO:0007669"/>
    <property type="project" value="TreeGrafter"/>
</dbReference>
<dbReference type="SUPFAM" id="SSF47661">
    <property type="entry name" value="t-snare proteins"/>
    <property type="match status" value="1"/>
</dbReference>
<keyword evidence="8 10" id="KW-0472">Membrane</keyword>
<organism evidence="12 13">
    <name type="scientific">Achlya hypogyna</name>
    <name type="common">Oomycete</name>
    <name type="synonym">Protoachlya hypogyna</name>
    <dbReference type="NCBI Taxonomy" id="1202772"/>
    <lineage>
        <taxon>Eukaryota</taxon>
        <taxon>Sar</taxon>
        <taxon>Stramenopiles</taxon>
        <taxon>Oomycota</taxon>
        <taxon>Saprolegniomycetes</taxon>
        <taxon>Saprolegniales</taxon>
        <taxon>Achlyaceae</taxon>
        <taxon>Achlya</taxon>
    </lineage>
</organism>
<dbReference type="Pfam" id="PF05008">
    <property type="entry name" value="V-SNARE"/>
    <property type="match status" value="1"/>
</dbReference>
<dbReference type="PANTHER" id="PTHR21230:SF84">
    <property type="entry name" value="VESICLE TRANSPORT V-SNARE N-TERMINAL DOMAIN-CONTAINING PROTEIN"/>
    <property type="match status" value="1"/>
</dbReference>
<keyword evidence="6 10" id="KW-1133">Transmembrane helix</keyword>
<comment type="caution">
    <text evidence="12">The sequence shown here is derived from an EMBL/GenBank/DDBJ whole genome shotgun (WGS) entry which is preliminary data.</text>
</comment>
<keyword evidence="3" id="KW-0813">Transport</keyword>
<dbReference type="InterPro" id="IPR007705">
    <property type="entry name" value="Vesicle_trsprt_v-SNARE_N"/>
</dbReference>
<feature type="coiled-coil region" evidence="9">
    <location>
        <begin position="74"/>
        <end position="101"/>
    </location>
</feature>
<evidence type="ECO:0000256" key="5">
    <source>
        <dbReference type="ARBA" id="ARBA00022927"/>
    </source>
</evidence>
<dbReference type="AlphaFoldDB" id="A0A1V9Z305"/>
<dbReference type="SUPFAM" id="SSF58038">
    <property type="entry name" value="SNARE fusion complex"/>
    <property type="match status" value="1"/>
</dbReference>
<dbReference type="CDD" id="cd15862">
    <property type="entry name" value="SNARE_Vti1"/>
    <property type="match status" value="1"/>
</dbReference>
<dbReference type="InterPro" id="IPR038407">
    <property type="entry name" value="v-SNARE_N_sf"/>
</dbReference>
<evidence type="ECO:0000313" key="12">
    <source>
        <dbReference type="EMBL" id="OQR92341.1"/>
    </source>
</evidence>
<protein>
    <recommendedName>
        <fullName evidence="11">Vesicle transport v-SNARE N-terminal domain-containing protein</fullName>
    </recommendedName>
</protein>
<reference evidence="12 13" key="1">
    <citation type="journal article" date="2014" name="Genome Biol. Evol.">
        <title>The secreted proteins of Achlya hypogyna and Thraustotheca clavata identify the ancestral oomycete secretome and reveal gene acquisitions by horizontal gene transfer.</title>
        <authorList>
            <person name="Misner I."/>
            <person name="Blouin N."/>
            <person name="Leonard G."/>
            <person name="Richards T.A."/>
            <person name="Lane C.E."/>
        </authorList>
    </citation>
    <scope>NUCLEOTIDE SEQUENCE [LARGE SCALE GENOMIC DNA]</scope>
    <source>
        <strain evidence="12 13">ATCC 48635</strain>
    </source>
</reference>
<keyword evidence="5" id="KW-0653">Protein transport</keyword>
<evidence type="ECO:0000256" key="10">
    <source>
        <dbReference type="SAM" id="Phobius"/>
    </source>
</evidence>
<feature type="transmembrane region" description="Helical" evidence="10">
    <location>
        <begin position="192"/>
        <end position="214"/>
    </location>
</feature>
<dbReference type="OrthoDB" id="430637at2759"/>
<comment type="similarity">
    <text evidence="2">Belongs to the VTI1 family.</text>
</comment>
<feature type="domain" description="Vesicle transport v-SNARE N-terminal" evidence="11">
    <location>
        <begin position="1"/>
        <end position="97"/>
    </location>
</feature>
<comment type="subcellular location">
    <subcellularLocation>
        <location evidence="1">Membrane</location>
        <topology evidence="1">Single-pass type IV membrane protein</topology>
    </subcellularLocation>
</comment>
<evidence type="ECO:0000256" key="6">
    <source>
        <dbReference type="ARBA" id="ARBA00022989"/>
    </source>
</evidence>
<dbReference type="GO" id="GO:0006906">
    <property type="term" value="P:vesicle fusion"/>
    <property type="evidence" value="ECO:0007669"/>
    <property type="project" value="TreeGrafter"/>
</dbReference>
<dbReference type="Gene3D" id="1.20.5.110">
    <property type="match status" value="1"/>
</dbReference>
<accession>A0A1V9Z305</accession>
<evidence type="ECO:0000313" key="13">
    <source>
        <dbReference type="Proteomes" id="UP000243579"/>
    </source>
</evidence>
<dbReference type="GO" id="GO:0031201">
    <property type="term" value="C:SNARE complex"/>
    <property type="evidence" value="ECO:0007669"/>
    <property type="project" value="TreeGrafter"/>
</dbReference>
<dbReference type="PANTHER" id="PTHR21230">
    <property type="entry name" value="VESICLE TRANSPORT V-SNARE PROTEIN VTI1-RELATED"/>
    <property type="match status" value="1"/>
</dbReference>
<evidence type="ECO:0000256" key="4">
    <source>
        <dbReference type="ARBA" id="ARBA00022692"/>
    </source>
</evidence>
<dbReference type="Proteomes" id="UP000243579">
    <property type="component" value="Unassembled WGS sequence"/>
</dbReference>
<dbReference type="InterPro" id="IPR010989">
    <property type="entry name" value="SNARE"/>
</dbReference>
<evidence type="ECO:0000256" key="8">
    <source>
        <dbReference type="ARBA" id="ARBA00023136"/>
    </source>
</evidence>
<dbReference type="GO" id="GO:0031902">
    <property type="term" value="C:late endosome membrane"/>
    <property type="evidence" value="ECO:0007669"/>
    <property type="project" value="TreeGrafter"/>
</dbReference>
<dbReference type="STRING" id="1202772.A0A1V9Z305"/>
<evidence type="ECO:0000256" key="7">
    <source>
        <dbReference type="ARBA" id="ARBA00023054"/>
    </source>
</evidence>
<keyword evidence="13" id="KW-1185">Reference proteome</keyword>
<sequence>MTTIFDGYDEEYKSLAQSISTKISEISSYEDAPAQKEIDKKRTAITHVGDLITQATQLIQQMDLEVRSLDAATKRELSKKVDQYKKSLKSLSDDLKTIREKEEQAGLFGSAEARARMQGATQKLKQTGDRISAAHQTVLETEETAIGIQEELSRNREKIEATHSKIKSVNDMARAGGRILNRMSARDKRQKLILYGVMGFMILAIFIVLLSTIFGRRR</sequence>
<dbReference type="GO" id="GO:0006886">
    <property type="term" value="P:intracellular protein transport"/>
    <property type="evidence" value="ECO:0007669"/>
    <property type="project" value="InterPro"/>
</dbReference>
<dbReference type="GO" id="GO:0012507">
    <property type="term" value="C:ER to Golgi transport vesicle membrane"/>
    <property type="evidence" value="ECO:0007669"/>
    <property type="project" value="TreeGrafter"/>
</dbReference>
<name>A0A1V9Z305_ACHHY</name>
<dbReference type="Pfam" id="PF12352">
    <property type="entry name" value="V-SNARE_C"/>
    <property type="match status" value="1"/>
</dbReference>
<keyword evidence="7 9" id="KW-0175">Coiled coil</keyword>
<proteinExistence type="inferred from homology"/>
<keyword evidence="4 10" id="KW-0812">Transmembrane</keyword>